<organism evidence="2 3">
    <name type="scientific">Ectocarpus siliculosus</name>
    <name type="common">Brown alga</name>
    <name type="synonym">Conferva siliculosa</name>
    <dbReference type="NCBI Taxonomy" id="2880"/>
    <lineage>
        <taxon>Eukaryota</taxon>
        <taxon>Sar</taxon>
        <taxon>Stramenopiles</taxon>
        <taxon>Ochrophyta</taxon>
        <taxon>PX clade</taxon>
        <taxon>Phaeophyceae</taxon>
        <taxon>Ectocarpales</taxon>
        <taxon>Ectocarpaceae</taxon>
        <taxon>Ectocarpus</taxon>
    </lineage>
</organism>
<sequence length="374" mass="39335">MNEPQETRCGKSSIDGGGGIGGGINFIGADGAVLDKLPSGMEAVMDPDAICSLDYSLASLTSLSPPPGEGQGQQDGGGSWQPRSSKSDDGPPPTATATAGTTGAAIARTTTAAAAAAGPKQARAEAGRASSEKIASSGPNRHNRGSRDRDDDTTGRSGGVEAGETSGRGAAEYGHPSMAAKARGGKKRRKRGDDAGDGDGDGDRDDPDFDGGGGKTAGGEVEDAKENPKQRANRVRNREHARNTRIRKKQYVESLKLQVGEMLQAKAQEERDAQLETSNMSAKRTAMRQMVLNILYLKATEELSPRSWACVLDDGFTCVYPITPFRSFPPSEAQEDHRLITGIEGMIQDTASLAVFIKSICPRSRNPTGRKGFL</sequence>
<dbReference type="EMBL" id="FN649760">
    <property type="protein sequence ID" value="CBJ34076.1"/>
    <property type="molecule type" value="Genomic_DNA"/>
</dbReference>
<evidence type="ECO:0000256" key="1">
    <source>
        <dbReference type="SAM" id="MobiDB-lite"/>
    </source>
</evidence>
<accession>D7G943</accession>
<dbReference type="AlphaFoldDB" id="D7G943"/>
<name>D7G943_ECTSI</name>
<dbReference type="Proteomes" id="UP000002630">
    <property type="component" value="Unassembled WGS sequence"/>
</dbReference>
<evidence type="ECO:0000313" key="3">
    <source>
        <dbReference type="Proteomes" id="UP000002630"/>
    </source>
</evidence>
<proteinExistence type="predicted"/>
<evidence type="ECO:0008006" key="4">
    <source>
        <dbReference type="Google" id="ProtNLM"/>
    </source>
</evidence>
<feature type="compositionally biased region" description="Acidic residues" evidence="1">
    <location>
        <begin position="195"/>
        <end position="209"/>
    </location>
</feature>
<protein>
    <recommendedName>
        <fullName evidence="4">BZIP domain-containing protein</fullName>
    </recommendedName>
</protein>
<feature type="compositionally biased region" description="Low complexity" evidence="1">
    <location>
        <begin position="95"/>
        <end position="119"/>
    </location>
</feature>
<feature type="compositionally biased region" description="Gly residues" evidence="1">
    <location>
        <begin position="69"/>
        <end position="79"/>
    </location>
</feature>
<keyword evidence="3" id="KW-1185">Reference proteome</keyword>
<dbReference type="CDD" id="cd14809">
    <property type="entry name" value="bZIP_AUREO-like"/>
    <property type="match status" value="1"/>
</dbReference>
<dbReference type="OrthoDB" id="447251at2759"/>
<feature type="compositionally biased region" description="Basic and acidic residues" evidence="1">
    <location>
        <begin position="145"/>
        <end position="154"/>
    </location>
</feature>
<reference evidence="2 3" key="1">
    <citation type="journal article" date="2010" name="Nature">
        <title>The Ectocarpus genome and the independent evolution of multicellularity in brown algae.</title>
        <authorList>
            <person name="Cock J.M."/>
            <person name="Sterck L."/>
            <person name="Rouze P."/>
            <person name="Scornet D."/>
            <person name="Allen A.E."/>
            <person name="Amoutzias G."/>
            <person name="Anthouard V."/>
            <person name="Artiguenave F."/>
            <person name="Aury J.M."/>
            <person name="Badger J.H."/>
            <person name="Beszteri B."/>
            <person name="Billiau K."/>
            <person name="Bonnet E."/>
            <person name="Bothwell J.H."/>
            <person name="Bowler C."/>
            <person name="Boyen C."/>
            <person name="Brownlee C."/>
            <person name="Carrano C.J."/>
            <person name="Charrier B."/>
            <person name="Cho G.Y."/>
            <person name="Coelho S.M."/>
            <person name="Collen J."/>
            <person name="Corre E."/>
            <person name="Da Silva C."/>
            <person name="Delage L."/>
            <person name="Delaroque N."/>
            <person name="Dittami S.M."/>
            <person name="Doulbeau S."/>
            <person name="Elias M."/>
            <person name="Farnham G."/>
            <person name="Gachon C.M."/>
            <person name="Gschloessl B."/>
            <person name="Heesch S."/>
            <person name="Jabbari K."/>
            <person name="Jubin C."/>
            <person name="Kawai H."/>
            <person name="Kimura K."/>
            <person name="Kloareg B."/>
            <person name="Kupper F.C."/>
            <person name="Lang D."/>
            <person name="Le Bail A."/>
            <person name="Leblanc C."/>
            <person name="Lerouge P."/>
            <person name="Lohr M."/>
            <person name="Lopez P.J."/>
            <person name="Martens C."/>
            <person name="Maumus F."/>
            <person name="Michel G."/>
            <person name="Miranda-Saavedra D."/>
            <person name="Morales J."/>
            <person name="Moreau H."/>
            <person name="Motomura T."/>
            <person name="Nagasato C."/>
            <person name="Napoli C.A."/>
            <person name="Nelson D.R."/>
            <person name="Nyvall-Collen P."/>
            <person name="Peters A.F."/>
            <person name="Pommier C."/>
            <person name="Potin P."/>
            <person name="Poulain J."/>
            <person name="Quesneville H."/>
            <person name="Read B."/>
            <person name="Rensing S.A."/>
            <person name="Ritter A."/>
            <person name="Rousvoal S."/>
            <person name="Samanta M."/>
            <person name="Samson G."/>
            <person name="Schroeder D.C."/>
            <person name="Segurens B."/>
            <person name="Strittmatter M."/>
            <person name="Tonon T."/>
            <person name="Tregear J.W."/>
            <person name="Valentin K."/>
            <person name="von Dassow P."/>
            <person name="Yamagishi T."/>
            <person name="Van de Peer Y."/>
            <person name="Wincker P."/>
        </authorList>
    </citation>
    <scope>NUCLEOTIDE SEQUENCE [LARGE SCALE GENOMIC DNA]</scope>
    <source>
        <strain evidence="3">Ec32 / CCAP1310/4</strain>
    </source>
</reference>
<evidence type="ECO:0000313" key="2">
    <source>
        <dbReference type="EMBL" id="CBJ34076.1"/>
    </source>
</evidence>
<gene>
    <name evidence="2" type="ORF">Esi_0946_0001</name>
</gene>
<feature type="region of interest" description="Disordered" evidence="1">
    <location>
        <begin position="61"/>
        <end position="247"/>
    </location>
</feature>
<dbReference type="InParanoid" id="D7G943"/>